<keyword evidence="7" id="KW-0961">Cell wall biogenesis/degradation</keyword>
<keyword evidence="7" id="KW-0132">Cell division</keyword>
<dbReference type="GO" id="GO:0071555">
    <property type="term" value="P:cell wall organization"/>
    <property type="evidence" value="ECO:0007669"/>
    <property type="project" value="UniProtKB-KW"/>
</dbReference>
<dbReference type="PANTHER" id="PTHR22926">
    <property type="entry name" value="PHOSPHO-N-ACETYLMURAMOYL-PENTAPEPTIDE-TRANSFERASE"/>
    <property type="match status" value="1"/>
</dbReference>
<keyword evidence="7" id="KW-1003">Cell membrane</keyword>
<dbReference type="Pfam" id="PF10555">
    <property type="entry name" value="MraY_sig1"/>
    <property type="match status" value="1"/>
</dbReference>
<dbReference type="STRING" id="1802610.A2W32_03900"/>
<comment type="catalytic activity">
    <reaction evidence="7">
        <text>UDP-N-acetyl-alpha-D-muramoyl-L-alanyl-gamma-D-glutamyl-meso-2,6-diaminopimeloyl-D-alanyl-D-alanine + di-trans,octa-cis-undecaprenyl phosphate = di-trans,octa-cis-undecaprenyl diphospho-N-acetyl-alpha-D-muramoyl-L-alanyl-D-glutamyl-meso-2,6-diaminopimeloyl-D-alanyl-D-alanine + UMP</text>
        <dbReference type="Rhea" id="RHEA:28386"/>
        <dbReference type="ChEBI" id="CHEBI:57865"/>
        <dbReference type="ChEBI" id="CHEBI:60392"/>
        <dbReference type="ChEBI" id="CHEBI:61386"/>
        <dbReference type="ChEBI" id="CHEBI:61387"/>
        <dbReference type="EC" id="2.7.8.13"/>
    </reaction>
</comment>
<dbReference type="InterPro" id="IPR000715">
    <property type="entry name" value="Glycosyl_transferase_4"/>
</dbReference>
<keyword evidence="5 7" id="KW-1133">Transmembrane helix</keyword>
<gene>
    <name evidence="7" type="primary">mraY</name>
    <name evidence="8" type="ORF">A2W32_03900</name>
</gene>
<keyword evidence="7" id="KW-0479">Metal-binding</keyword>
<sequence length="359" mass="40787">MLIDLLYFFVTFIITFILYPFWINFVYRFQMGEEVRTDGPETHLKKRGTPTMGGLVFLITVSIITFIFNRSRTQTLFPLFVSALAGLFGILEDLSKVYRKSGLPNLLAIYTEKISRKLILFLKFAKLKVWSPFVKLTELVGSKYDSGLKTHQKFLIQGSIAGFVALWAYIKLGWDYIWFPLVGDIHIGILYPVVIFFIFMAMLNFVAFTDGLDGLAGGLSFIAICAYWVIAVFLNYNSLATFSATLLGALLPFLYFNIYPARIFMGNVGSHVLGAVLVVLSIVMHREIAMFIICGVFLLDGLSSPLQQFSVKLTQKRLFLMAPFHHHFELLGWPETKVTMRFWLAGIFFAFLGVFVALL</sequence>
<name>A0A1F4V3D9_UNCKA</name>
<proteinExistence type="inferred from homology"/>
<keyword evidence="7" id="KW-0133">Cell shape</keyword>
<dbReference type="Pfam" id="PF00953">
    <property type="entry name" value="Glycos_transf_4"/>
    <property type="match status" value="1"/>
</dbReference>
<comment type="similarity">
    <text evidence="2 7">Belongs to the glycosyltransferase 4 family. MraY subfamily.</text>
</comment>
<dbReference type="UniPathway" id="UPA00219"/>
<dbReference type="InterPro" id="IPR018480">
    <property type="entry name" value="PNAcMuramoyl-5peptid_Trfase_CS"/>
</dbReference>
<dbReference type="GO" id="GO:0008360">
    <property type="term" value="P:regulation of cell shape"/>
    <property type="evidence" value="ECO:0007669"/>
    <property type="project" value="UniProtKB-KW"/>
</dbReference>
<dbReference type="EC" id="2.7.8.13" evidence="7"/>
<keyword evidence="7" id="KW-0131">Cell cycle</keyword>
<protein>
    <recommendedName>
        <fullName evidence="7">Phospho-N-acetylmuramoyl-pentapeptide-transferase</fullName>
        <ecNumber evidence="7">2.7.8.13</ecNumber>
    </recommendedName>
    <alternativeName>
        <fullName evidence="7">UDP-MurNAc-pentapeptide phosphotransferase</fullName>
    </alternativeName>
</protein>
<dbReference type="HAMAP" id="MF_00038">
    <property type="entry name" value="MraY"/>
    <property type="match status" value="1"/>
</dbReference>
<dbReference type="GO" id="GO:0051301">
    <property type="term" value="P:cell division"/>
    <property type="evidence" value="ECO:0007669"/>
    <property type="project" value="UniProtKB-KW"/>
</dbReference>
<organism evidence="8 9">
    <name type="scientific">candidate division WWE3 bacterium RBG_16_37_10</name>
    <dbReference type="NCBI Taxonomy" id="1802610"/>
    <lineage>
        <taxon>Bacteria</taxon>
        <taxon>Katanobacteria</taxon>
    </lineage>
</organism>
<evidence type="ECO:0000256" key="1">
    <source>
        <dbReference type="ARBA" id="ARBA00004141"/>
    </source>
</evidence>
<dbReference type="PROSITE" id="PS01347">
    <property type="entry name" value="MRAY_1"/>
    <property type="match status" value="1"/>
</dbReference>
<dbReference type="GO" id="GO:0009252">
    <property type="term" value="P:peptidoglycan biosynthetic process"/>
    <property type="evidence" value="ECO:0007669"/>
    <property type="project" value="UniProtKB-UniRule"/>
</dbReference>
<dbReference type="CDD" id="cd06852">
    <property type="entry name" value="GT_MraY"/>
    <property type="match status" value="1"/>
</dbReference>
<evidence type="ECO:0000313" key="8">
    <source>
        <dbReference type="EMBL" id="OGC51570.1"/>
    </source>
</evidence>
<comment type="cofactor">
    <cofactor evidence="7">
        <name>Mg(2+)</name>
        <dbReference type="ChEBI" id="CHEBI:18420"/>
    </cofactor>
</comment>
<keyword evidence="3 7" id="KW-0808">Transferase</keyword>
<dbReference type="GO" id="GO:0008963">
    <property type="term" value="F:phospho-N-acetylmuramoyl-pentapeptide-transferase activity"/>
    <property type="evidence" value="ECO:0007669"/>
    <property type="project" value="UniProtKB-UniRule"/>
</dbReference>
<accession>A0A1F4V3D9</accession>
<dbReference type="InterPro" id="IPR003524">
    <property type="entry name" value="PNAcMuramoyl-5peptid_Trfase"/>
</dbReference>
<comment type="caution">
    <text evidence="8">The sequence shown here is derived from an EMBL/GenBank/DDBJ whole genome shotgun (WGS) entry which is preliminary data.</text>
</comment>
<comment type="function">
    <text evidence="7">Catalyzes the initial step of the lipid cycle reactions in the biosynthesis of the cell wall peptidoglycan: transfers peptidoglycan precursor phospho-MurNAc-pentapeptide from UDP-MurNAc-pentapeptide onto the lipid carrier undecaprenyl phosphate, yielding undecaprenyl-pyrophosphoryl-MurNAc-pentapeptide, known as lipid I.</text>
</comment>
<dbReference type="GO" id="GO:0051992">
    <property type="term" value="F:UDP-N-acetylmuramoyl-L-alanyl-D-glutamyl-meso-2,6-diaminopimelyl-D-alanyl-D-alanine:undecaprenyl-phosphate transferase activity"/>
    <property type="evidence" value="ECO:0007669"/>
    <property type="project" value="RHEA"/>
</dbReference>
<evidence type="ECO:0000256" key="2">
    <source>
        <dbReference type="ARBA" id="ARBA00005583"/>
    </source>
</evidence>
<keyword evidence="7" id="KW-0460">Magnesium</keyword>
<dbReference type="GO" id="GO:0046872">
    <property type="term" value="F:metal ion binding"/>
    <property type="evidence" value="ECO:0007669"/>
    <property type="project" value="UniProtKB-KW"/>
</dbReference>
<evidence type="ECO:0000256" key="7">
    <source>
        <dbReference type="HAMAP-Rule" id="MF_00038"/>
    </source>
</evidence>
<dbReference type="PANTHER" id="PTHR22926:SF5">
    <property type="entry name" value="PHOSPHO-N-ACETYLMURAMOYL-PENTAPEPTIDE-TRANSFERASE HOMOLOG"/>
    <property type="match status" value="1"/>
</dbReference>
<evidence type="ECO:0000256" key="5">
    <source>
        <dbReference type="ARBA" id="ARBA00022989"/>
    </source>
</evidence>
<evidence type="ECO:0000256" key="6">
    <source>
        <dbReference type="ARBA" id="ARBA00023136"/>
    </source>
</evidence>
<comment type="subcellular location">
    <subcellularLocation>
        <location evidence="7">Cell membrane</location>
        <topology evidence="7">Multi-pass membrane protein</topology>
    </subcellularLocation>
    <subcellularLocation>
        <location evidence="1">Membrane</location>
        <topology evidence="1">Multi-pass membrane protein</topology>
    </subcellularLocation>
</comment>
<keyword evidence="7" id="KW-0573">Peptidoglycan synthesis</keyword>
<comment type="pathway">
    <text evidence="7">Cell wall biogenesis; peptidoglycan biosynthesis.</text>
</comment>
<evidence type="ECO:0000313" key="9">
    <source>
        <dbReference type="Proteomes" id="UP000177371"/>
    </source>
</evidence>
<keyword evidence="6 7" id="KW-0472">Membrane</keyword>
<reference evidence="8 9" key="1">
    <citation type="journal article" date="2016" name="Nat. Commun.">
        <title>Thousands of microbial genomes shed light on interconnected biogeochemical processes in an aquifer system.</title>
        <authorList>
            <person name="Anantharaman K."/>
            <person name="Brown C.T."/>
            <person name="Hug L.A."/>
            <person name="Sharon I."/>
            <person name="Castelle C.J."/>
            <person name="Probst A.J."/>
            <person name="Thomas B.C."/>
            <person name="Singh A."/>
            <person name="Wilkins M.J."/>
            <person name="Karaoz U."/>
            <person name="Brodie E.L."/>
            <person name="Williams K.H."/>
            <person name="Hubbard S.S."/>
            <person name="Banfield J.F."/>
        </authorList>
    </citation>
    <scope>NUCLEOTIDE SEQUENCE [LARGE SCALE GENOMIC DNA]</scope>
</reference>
<dbReference type="Proteomes" id="UP000177371">
    <property type="component" value="Unassembled WGS sequence"/>
</dbReference>
<dbReference type="GO" id="GO:0005886">
    <property type="term" value="C:plasma membrane"/>
    <property type="evidence" value="ECO:0007669"/>
    <property type="project" value="UniProtKB-SubCell"/>
</dbReference>
<evidence type="ECO:0000256" key="3">
    <source>
        <dbReference type="ARBA" id="ARBA00022679"/>
    </source>
</evidence>
<evidence type="ECO:0000256" key="4">
    <source>
        <dbReference type="ARBA" id="ARBA00022692"/>
    </source>
</evidence>
<dbReference type="AlphaFoldDB" id="A0A1F4V3D9"/>
<dbReference type="EMBL" id="MEUT01000017">
    <property type="protein sequence ID" value="OGC51570.1"/>
    <property type="molecule type" value="Genomic_DNA"/>
</dbReference>
<keyword evidence="4 7" id="KW-0812">Transmembrane</keyword>